<proteinExistence type="predicted"/>
<dbReference type="FunFam" id="3.40.50.880:FF:000015">
    <property type="entry name" value="Protein DJ-1 homolog C"/>
    <property type="match status" value="1"/>
</dbReference>
<feature type="domain" description="DJ-1/PfpI" evidence="2">
    <location>
        <begin position="4"/>
        <end position="171"/>
    </location>
</feature>
<dbReference type="InterPro" id="IPR006287">
    <property type="entry name" value="DJ-1"/>
</dbReference>
<dbReference type="InterPro" id="IPR002818">
    <property type="entry name" value="DJ-1/PfpI"/>
</dbReference>
<protein>
    <recommendedName>
        <fullName evidence="2">DJ-1/PfpI domain-containing protein</fullName>
    </recommendedName>
</protein>
<keyword evidence="1" id="KW-0677">Repeat</keyword>
<dbReference type="STRING" id="305900.GV64_13170"/>
<dbReference type="NCBIfam" id="TIGR01383">
    <property type="entry name" value="not_thiJ"/>
    <property type="match status" value="1"/>
</dbReference>
<sequence>MPRQVLIPIADGSEEIEVVTIIDTLRRAGAQVTVASCQPDGNLSIIASQKTLLKADTHIESCTGKPFHLIALPGGMPGAENLKDCAPLISLLHDQQKAGKWYAAICASPAVVLSHHGLLDNTHATCYPSFMDQLEGALPHPGNTIVVDDKKRVITAQGPGNAMGFAFKLIDALYGKDAFRPIAKQMIADWAL</sequence>
<evidence type="ECO:0000259" key="2">
    <source>
        <dbReference type="Pfam" id="PF01965"/>
    </source>
</evidence>
<dbReference type="CDD" id="cd03135">
    <property type="entry name" value="GATase1_DJ-1"/>
    <property type="match status" value="1"/>
</dbReference>
<name>A0A081KBN9_9GAMM</name>
<dbReference type="GO" id="GO:1903189">
    <property type="term" value="P:glyoxal metabolic process"/>
    <property type="evidence" value="ECO:0007669"/>
    <property type="project" value="TreeGrafter"/>
</dbReference>
<comment type="caution">
    <text evidence="3">The sequence shown here is derived from an EMBL/GenBank/DDBJ whole genome shotgun (WGS) entry which is preliminary data.</text>
</comment>
<dbReference type="RefSeq" id="WP_020583181.1">
    <property type="nucleotide sequence ID" value="NZ_JOJP01000001.1"/>
</dbReference>
<dbReference type="eggNOG" id="COG0693">
    <property type="taxonomic scope" value="Bacteria"/>
</dbReference>
<organism evidence="3 4">
    <name type="scientific">Endozoicomonas elysicola</name>
    <dbReference type="NCBI Taxonomy" id="305900"/>
    <lineage>
        <taxon>Bacteria</taxon>
        <taxon>Pseudomonadati</taxon>
        <taxon>Pseudomonadota</taxon>
        <taxon>Gammaproteobacteria</taxon>
        <taxon>Oceanospirillales</taxon>
        <taxon>Endozoicomonadaceae</taxon>
        <taxon>Endozoicomonas</taxon>
    </lineage>
</organism>
<evidence type="ECO:0000313" key="3">
    <source>
        <dbReference type="EMBL" id="KEI71565.1"/>
    </source>
</evidence>
<reference evidence="3 4" key="1">
    <citation type="submission" date="2014-06" db="EMBL/GenBank/DDBJ databases">
        <title>Whole Genome Sequences of Three Symbiotic Endozoicomonas Bacteria.</title>
        <authorList>
            <person name="Neave M.J."/>
            <person name="Apprill A."/>
            <person name="Voolstra C.R."/>
        </authorList>
    </citation>
    <scope>NUCLEOTIDE SEQUENCE [LARGE SCALE GENOMIC DNA]</scope>
    <source>
        <strain evidence="3 4">DSM 22380</strain>
    </source>
</reference>
<evidence type="ECO:0000313" key="4">
    <source>
        <dbReference type="Proteomes" id="UP000027997"/>
    </source>
</evidence>
<dbReference type="PANTHER" id="PTHR48094">
    <property type="entry name" value="PROTEIN/NUCLEIC ACID DEGLYCASE DJ-1-RELATED"/>
    <property type="match status" value="1"/>
</dbReference>
<dbReference type="GO" id="GO:0005737">
    <property type="term" value="C:cytoplasm"/>
    <property type="evidence" value="ECO:0007669"/>
    <property type="project" value="TreeGrafter"/>
</dbReference>
<dbReference type="Pfam" id="PF01965">
    <property type="entry name" value="DJ-1_PfpI"/>
    <property type="match status" value="1"/>
</dbReference>
<gene>
    <name evidence="3" type="ORF">GV64_13170</name>
</gene>
<dbReference type="Proteomes" id="UP000027997">
    <property type="component" value="Unassembled WGS sequence"/>
</dbReference>
<dbReference type="EMBL" id="JOJP01000001">
    <property type="protein sequence ID" value="KEI71565.1"/>
    <property type="molecule type" value="Genomic_DNA"/>
</dbReference>
<accession>A0A081KBN9</accession>
<dbReference type="AlphaFoldDB" id="A0A081KBN9"/>
<dbReference type="InterPro" id="IPR029062">
    <property type="entry name" value="Class_I_gatase-like"/>
</dbReference>
<dbReference type="InterPro" id="IPR050325">
    <property type="entry name" value="Prot/Nucl_acid_deglycase"/>
</dbReference>
<dbReference type="PANTHER" id="PTHR48094:SF12">
    <property type="entry name" value="PARKINSON DISEASE PROTEIN 7 HOMOLOG"/>
    <property type="match status" value="1"/>
</dbReference>
<keyword evidence="4" id="KW-1185">Reference proteome</keyword>
<dbReference type="Gene3D" id="3.40.50.880">
    <property type="match status" value="1"/>
</dbReference>
<evidence type="ECO:0000256" key="1">
    <source>
        <dbReference type="ARBA" id="ARBA00022737"/>
    </source>
</evidence>
<dbReference type="SUPFAM" id="SSF52317">
    <property type="entry name" value="Class I glutamine amidotransferase-like"/>
    <property type="match status" value="1"/>
</dbReference>